<evidence type="ECO:0000313" key="11">
    <source>
        <dbReference type="Proteomes" id="UP000254869"/>
    </source>
</evidence>
<dbReference type="AlphaFoldDB" id="A0A370I9L6"/>
<keyword evidence="3" id="KW-0963">Cytoplasm</keyword>
<evidence type="ECO:0000256" key="2">
    <source>
        <dbReference type="ARBA" id="ARBA00010752"/>
    </source>
</evidence>
<dbReference type="GO" id="GO:0003887">
    <property type="term" value="F:DNA-directed DNA polymerase activity"/>
    <property type="evidence" value="ECO:0007669"/>
    <property type="project" value="UniProtKB-KW"/>
</dbReference>
<evidence type="ECO:0000256" key="4">
    <source>
        <dbReference type="ARBA" id="ARBA00022679"/>
    </source>
</evidence>
<proteinExistence type="inferred from homology"/>
<comment type="caution">
    <text evidence="10">The sequence shown here is derived from an EMBL/GenBank/DDBJ whole genome shotgun (WGS) entry which is preliminary data.</text>
</comment>
<dbReference type="PROSITE" id="PS00552">
    <property type="entry name" value="HTH_MERR_1"/>
    <property type="match status" value="1"/>
</dbReference>
<evidence type="ECO:0000256" key="5">
    <source>
        <dbReference type="ARBA" id="ARBA00022695"/>
    </source>
</evidence>
<evidence type="ECO:0000256" key="1">
    <source>
        <dbReference type="ARBA" id="ARBA00004496"/>
    </source>
</evidence>
<evidence type="ECO:0000256" key="6">
    <source>
        <dbReference type="ARBA" id="ARBA00022705"/>
    </source>
</evidence>
<name>A0A370I9L6_9NOCA</name>
<dbReference type="Proteomes" id="UP000254869">
    <property type="component" value="Unassembled WGS sequence"/>
</dbReference>
<comment type="subcellular location">
    <subcellularLocation>
        <location evidence="1">Cytoplasm</location>
    </subcellularLocation>
</comment>
<dbReference type="InterPro" id="IPR001001">
    <property type="entry name" value="DNA_polIII_beta"/>
</dbReference>
<dbReference type="InterPro" id="IPR022637">
    <property type="entry name" value="DNA_polIII_beta_cen"/>
</dbReference>
<dbReference type="InterPro" id="IPR009061">
    <property type="entry name" value="DNA-bd_dom_put_sf"/>
</dbReference>
<dbReference type="SUPFAM" id="SSF55979">
    <property type="entry name" value="DNA clamp"/>
    <property type="match status" value="1"/>
</dbReference>
<gene>
    <name evidence="10" type="ORF">DFR76_103487</name>
</gene>
<accession>A0A370I9L6</accession>
<dbReference type="CDD" id="cd00140">
    <property type="entry name" value="beta_clamp"/>
    <property type="match status" value="1"/>
</dbReference>
<sequence>MLGAMEGFYGIGRLARMSGLTISALRFYDGAGVLTPAVIDPNTGYRWYSGDQVVIAQLICRLRRTRMPLPDIKQIVASRHMPERVDVLLAAHLERLEQGLADARRQLSDIHSLLNTKESPMTTTLTFTGSDFRTALAAVRFAVSTDPALPALGGVLLDTIAGTVNLVATDRYRLAVAPAPADVEGPACAAAVPAAFLDSIAATEAARVVLTIEGDTVTARAGGLTCTATVIDEVFPDYRRLMPSEDAEGVRIGGRLRHAIVNGPSLTQRRDADGIEFETVVLSTDDRGDIVISDGTEGIAVNREFILEAMDAAGEGQLHLRLDGPITPLIIHSARSTSLLMPVRL</sequence>
<dbReference type="GO" id="GO:0006271">
    <property type="term" value="P:DNA strand elongation involved in DNA replication"/>
    <property type="evidence" value="ECO:0007669"/>
    <property type="project" value="TreeGrafter"/>
</dbReference>
<feature type="domain" description="HTH merR-type" evidence="9">
    <location>
        <begin position="8"/>
        <end position="78"/>
    </location>
</feature>
<dbReference type="Pfam" id="PF13411">
    <property type="entry name" value="MerR_1"/>
    <property type="match status" value="1"/>
</dbReference>
<dbReference type="STRING" id="1210086.GCA_001613105_04397"/>
<dbReference type="PANTHER" id="PTHR30478:SF0">
    <property type="entry name" value="BETA SLIDING CLAMP"/>
    <property type="match status" value="1"/>
</dbReference>
<dbReference type="GO" id="GO:0003677">
    <property type="term" value="F:DNA binding"/>
    <property type="evidence" value="ECO:0007669"/>
    <property type="project" value="UniProtKB-KW"/>
</dbReference>
<evidence type="ECO:0000313" key="10">
    <source>
        <dbReference type="EMBL" id="RDI67416.1"/>
    </source>
</evidence>
<protein>
    <submittedName>
        <fullName evidence="10">MerR-like DNA binding protein</fullName>
    </submittedName>
</protein>
<dbReference type="PANTHER" id="PTHR30478">
    <property type="entry name" value="DNA POLYMERASE III SUBUNIT BETA"/>
    <property type="match status" value="1"/>
</dbReference>
<dbReference type="SMART" id="SM00480">
    <property type="entry name" value="POL3Bc"/>
    <property type="match status" value="1"/>
</dbReference>
<keyword evidence="6" id="KW-0235">DNA replication</keyword>
<dbReference type="SMART" id="SM00422">
    <property type="entry name" value="HTH_MERR"/>
    <property type="match status" value="1"/>
</dbReference>
<keyword evidence="7" id="KW-0239">DNA-directed DNA polymerase</keyword>
<keyword evidence="11" id="KW-1185">Reference proteome</keyword>
<keyword evidence="8" id="KW-0238">DNA-binding</keyword>
<dbReference type="Gene3D" id="3.10.150.10">
    <property type="entry name" value="DNA Polymerase III, subunit A, domain 2"/>
    <property type="match status" value="1"/>
</dbReference>
<dbReference type="InterPro" id="IPR000551">
    <property type="entry name" value="MerR-type_HTH_dom"/>
</dbReference>
<dbReference type="GO" id="GO:0005737">
    <property type="term" value="C:cytoplasm"/>
    <property type="evidence" value="ECO:0007669"/>
    <property type="project" value="UniProtKB-SubCell"/>
</dbReference>
<keyword evidence="4" id="KW-0808">Transferase</keyword>
<dbReference type="GO" id="GO:0008408">
    <property type="term" value="F:3'-5' exonuclease activity"/>
    <property type="evidence" value="ECO:0007669"/>
    <property type="project" value="InterPro"/>
</dbReference>
<comment type="similarity">
    <text evidence="2">Belongs to the beta sliding clamp family.</text>
</comment>
<dbReference type="Gene3D" id="1.10.1660.10">
    <property type="match status" value="1"/>
</dbReference>
<dbReference type="PROSITE" id="PS50937">
    <property type="entry name" value="HTH_MERR_2"/>
    <property type="match status" value="1"/>
</dbReference>
<evidence type="ECO:0000256" key="8">
    <source>
        <dbReference type="ARBA" id="ARBA00023125"/>
    </source>
</evidence>
<evidence type="ECO:0000259" key="9">
    <source>
        <dbReference type="PROSITE" id="PS50937"/>
    </source>
</evidence>
<dbReference type="GO" id="GO:0006355">
    <property type="term" value="P:regulation of DNA-templated transcription"/>
    <property type="evidence" value="ECO:0007669"/>
    <property type="project" value="InterPro"/>
</dbReference>
<dbReference type="Pfam" id="PF02767">
    <property type="entry name" value="DNA_pol3_beta_2"/>
    <property type="match status" value="1"/>
</dbReference>
<dbReference type="InterPro" id="IPR046938">
    <property type="entry name" value="DNA_clamp_sf"/>
</dbReference>
<organism evidence="10 11">
    <name type="scientific">Nocardia pseudobrasiliensis</name>
    <dbReference type="NCBI Taxonomy" id="45979"/>
    <lineage>
        <taxon>Bacteria</taxon>
        <taxon>Bacillati</taxon>
        <taxon>Actinomycetota</taxon>
        <taxon>Actinomycetes</taxon>
        <taxon>Mycobacteriales</taxon>
        <taxon>Nocardiaceae</taxon>
        <taxon>Nocardia</taxon>
    </lineage>
</organism>
<dbReference type="GO" id="GO:0009360">
    <property type="term" value="C:DNA polymerase III complex"/>
    <property type="evidence" value="ECO:0007669"/>
    <property type="project" value="InterPro"/>
</dbReference>
<dbReference type="RefSeq" id="WP_082876083.1">
    <property type="nucleotide sequence ID" value="NZ_QQBC01000003.1"/>
</dbReference>
<dbReference type="EMBL" id="QQBC01000003">
    <property type="protein sequence ID" value="RDI67416.1"/>
    <property type="molecule type" value="Genomic_DNA"/>
</dbReference>
<reference evidence="10 11" key="1">
    <citation type="submission" date="2018-07" db="EMBL/GenBank/DDBJ databases">
        <title>Genomic Encyclopedia of Type Strains, Phase IV (KMG-IV): sequencing the most valuable type-strain genomes for metagenomic binning, comparative biology and taxonomic classification.</title>
        <authorList>
            <person name="Goeker M."/>
        </authorList>
    </citation>
    <scope>NUCLEOTIDE SEQUENCE [LARGE SCALE GENOMIC DNA]</scope>
    <source>
        <strain evidence="10 11">DSM 44290</strain>
    </source>
</reference>
<evidence type="ECO:0000256" key="7">
    <source>
        <dbReference type="ARBA" id="ARBA00022932"/>
    </source>
</evidence>
<dbReference type="SUPFAM" id="SSF46955">
    <property type="entry name" value="Putative DNA-binding domain"/>
    <property type="match status" value="1"/>
</dbReference>
<keyword evidence="5" id="KW-0548">Nucleotidyltransferase</keyword>
<evidence type="ECO:0000256" key="3">
    <source>
        <dbReference type="ARBA" id="ARBA00022490"/>
    </source>
</evidence>